<dbReference type="AlphaFoldDB" id="A0AAD8AUH8"/>
<reference evidence="1" key="2">
    <citation type="submission" date="2023-04" db="EMBL/GenBank/DDBJ databases">
        <authorList>
            <person name="Bu L."/>
            <person name="Lu L."/>
            <person name="Laidemitt M.R."/>
            <person name="Zhang S.M."/>
            <person name="Mutuku M."/>
            <person name="Mkoji G."/>
            <person name="Steinauer M."/>
            <person name="Loker E.S."/>
        </authorList>
    </citation>
    <scope>NUCLEOTIDE SEQUENCE</scope>
    <source>
        <strain evidence="1">KasaAsao</strain>
        <tissue evidence="1">Whole Snail</tissue>
    </source>
</reference>
<gene>
    <name evidence="1" type="ORF">Bpfe_028624</name>
</gene>
<name>A0AAD8AUH8_BIOPF</name>
<reference evidence="1" key="1">
    <citation type="journal article" date="2023" name="PLoS Negl. Trop. Dis.">
        <title>A genome sequence for Biomphalaria pfeifferi, the major vector snail for the human-infecting parasite Schistosoma mansoni.</title>
        <authorList>
            <person name="Bu L."/>
            <person name="Lu L."/>
            <person name="Laidemitt M.R."/>
            <person name="Zhang S.M."/>
            <person name="Mutuku M."/>
            <person name="Mkoji G."/>
            <person name="Steinauer M."/>
            <person name="Loker E.S."/>
        </authorList>
    </citation>
    <scope>NUCLEOTIDE SEQUENCE</scope>
    <source>
        <strain evidence="1">KasaAsao</strain>
    </source>
</reference>
<comment type="caution">
    <text evidence="1">The sequence shown here is derived from an EMBL/GenBank/DDBJ whole genome shotgun (WGS) entry which is preliminary data.</text>
</comment>
<evidence type="ECO:0000313" key="1">
    <source>
        <dbReference type="EMBL" id="KAK0041904.1"/>
    </source>
</evidence>
<dbReference type="EMBL" id="JASAOG010000256">
    <property type="protein sequence ID" value="KAK0041904.1"/>
    <property type="molecule type" value="Genomic_DNA"/>
</dbReference>
<evidence type="ECO:0000313" key="2">
    <source>
        <dbReference type="Proteomes" id="UP001233172"/>
    </source>
</evidence>
<sequence>MRLDPREMPLRRDSSALARVETFDSPDVGKRSRWSPHGFVVTKFIGQAVGSMIGAVTFNTTLQQGREDRN</sequence>
<proteinExistence type="predicted"/>
<protein>
    <submittedName>
        <fullName evidence="1">Uncharacterized protein</fullName>
    </submittedName>
</protein>
<organism evidence="1 2">
    <name type="scientific">Biomphalaria pfeifferi</name>
    <name type="common">Bloodfluke planorb</name>
    <name type="synonym">Freshwater snail</name>
    <dbReference type="NCBI Taxonomy" id="112525"/>
    <lineage>
        <taxon>Eukaryota</taxon>
        <taxon>Metazoa</taxon>
        <taxon>Spiralia</taxon>
        <taxon>Lophotrochozoa</taxon>
        <taxon>Mollusca</taxon>
        <taxon>Gastropoda</taxon>
        <taxon>Heterobranchia</taxon>
        <taxon>Euthyneura</taxon>
        <taxon>Panpulmonata</taxon>
        <taxon>Hygrophila</taxon>
        <taxon>Lymnaeoidea</taxon>
        <taxon>Planorbidae</taxon>
        <taxon>Biomphalaria</taxon>
    </lineage>
</organism>
<dbReference type="Proteomes" id="UP001233172">
    <property type="component" value="Unassembled WGS sequence"/>
</dbReference>
<keyword evidence="2" id="KW-1185">Reference proteome</keyword>
<accession>A0AAD8AUH8</accession>